<dbReference type="EMBL" id="LLXH01003411">
    <property type="protein sequence ID" value="PKC54268.1"/>
    <property type="molecule type" value="Genomic_DNA"/>
</dbReference>
<comment type="caution">
    <text evidence="3">The sequence shown here is derived from an EMBL/GenBank/DDBJ whole genome shotgun (WGS) entry which is preliminary data.</text>
</comment>
<feature type="region of interest" description="Disordered" evidence="1">
    <location>
        <begin position="119"/>
        <end position="180"/>
    </location>
</feature>
<dbReference type="SUPFAM" id="SSF56219">
    <property type="entry name" value="DNase I-like"/>
    <property type="match status" value="1"/>
</dbReference>
<protein>
    <recommendedName>
        <fullName evidence="2">Endonuclease/exonuclease/phosphatase domain-containing protein</fullName>
    </recommendedName>
</protein>
<gene>
    <name evidence="3" type="ORF">RhiirA1_403743</name>
</gene>
<dbReference type="Pfam" id="PF03372">
    <property type="entry name" value="Exo_endo_phos"/>
    <property type="match status" value="1"/>
</dbReference>
<dbReference type="AlphaFoldDB" id="A0A2N0QT76"/>
<dbReference type="VEuPathDB" id="FungiDB:RhiirFUN_013167"/>
<feature type="compositionally biased region" description="Pro residues" evidence="1">
    <location>
        <begin position="127"/>
        <end position="144"/>
    </location>
</feature>
<dbReference type="InterPro" id="IPR005135">
    <property type="entry name" value="Endo/exonuclease/phosphatase"/>
</dbReference>
<reference evidence="3 4" key="2">
    <citation type="submission" date="2017-10" db="EMBL/GenBank/DDBJ databases">
        <title>Genome analyses suggest a sexual origin of heterokaryosis in a supposedly ancient asexual fungus.</title>
        <authorList>
            <person name="Corradi N."/>
            <person name="Sedzielewska K."/>
            <person name="Noel J."/>
            <person name="Charron P."/>
            <person name="Farinelli L."/>
            <person name="Marton T."/>
            <person name="Kruger M."/>
            <person name="Pelin A."/>
            <person name="Brachmann A."/>
            <person name="Corradi N."/>
        </authorList>
    </citation>
    <scope>NUCLEOTIDE SEQUENCE [LARGE SCALE GENOMIC DNA]</scope>
    <source>
        <strain evidence="3 4">A1</strain>
    </source>
</reference>
<dbReference type="VEuPathDB" id="FungiDB:RhiirA1_403743"/>
<evidence type="ECO:0000256" key="1">
    <source>
        <dbReference type="SAM" id="MobiDB-lite"/>
    </source>
</evidence>
<dbReference type="GO" id="GO:0003824">
    <property type="term" value="F:catalytic activity"/>
    <property type="evidence" value="ECO:0007669"/>
    <property type="project" value="InterPro"/>
</dbReference>
<feature type="compositionally biased region" description="Polar residues" evidence="1">
    <location>
        <begin position="170"/>
        <end position="180"/>
    </location>
</feature>
<dbReference type="Proteomes" id="UP000232688">
    <property type="component" value="Unassembled WGS sequence"/>
</dbReference>
<accession>A0A2N0QT76</accession>
<dbReference type="VEuPathDB" id="FungiDB:RhiirFUN_016310"/>
<evidence type="ECO:0000313" key="3">
    <source>
        <dbReference type="EMBL" id="PKC54268.1"/>
    </source>
</evidence>
<organism evidence="3 4">
    <name type="scientific">Rhizophagus irregularis</name>
    <dbReference type="NCBI Taxonomy" id="588596"/>
    <lineage>
        <taxon>Eukaryota</taxon>
        <taxon>Fungi</taxon>
        <taxon>Fungi incertae sedis</taxon>
        <taxon>Mucoromycota</taxon>
        <taxon>Glomeromycotina</taxon>
        <taxon>Glomeromycetes</taxon>
        <taxon>Glomerales</taxon>
        <taxon>Glomeraceae</taxon>
        <taxon>Rhizophagus</taxon>
    </lineage>
</organism>
<feature type="non-terminal residue" evidence="3">
    <location>
        <position position="1"/>
    </location>
</feature>
<feature type="domain" description="Endonuclease/exonuclease/phosphatase" evidence="2">
    <location>
        <begin position="251"/>
        <end position="349"/>
    </location>
</feature>
<reference evidence="3 4" key="1">
    <citation type="submission" date="2017-10" db="EMBL/GenBank/DDBJ databases">
        <title>Extensive intraspecific genome diversity in a model arbuscular mycorrhizal fungus.</title>
        <authorList>
            <person name="Chen E.C.H."/>
            <person name="Morin E."/>
            <person name="Baudet D."/>
            <person name="Noel J."/>
            <person name="Ndikumana S."/>
            <person name="Charron P."/>
            <person name="St-Onge C."/>
            <person name="Giorgi J."/>
            <person name="Grigoriev I.V."/>
            <person name="Roux C."/>
            <person name="Martin F.M."/>
            <person name="Corradi N."/>
        </authorList>
    </citation>
    <scope>NUCLEOTIDE SEQUENCE [LARGE SCALE GENOMIC DNA]</scope>
    <source>
        <strain evidence="3 4">A1</strain>
    </source>
</reference>
<proteinExistence type="predicted"/>
<name>A0A2N0QT76_9GLOM</name>
<feature type="non-terminal residue" evidence="3">
    <location>
        <position position="680"/>
    </location>
</feature>
<feature type="region of interest" description="Disordered" evidence="1">
    <location>
        <begin position="1"/>
        <end position="75"/>
    </location>
</feature>
<feature type="compositionally biased region" description="Basic residues" evidence="1">
    <location>
        <begin position="52"/>
        <end position="67"/>
    </location>
</feature>
<sequence>NDKLRELYNKHLPPSHPAKHHNRFACPANSEHRSYADAAGRKVPSRSQSRPRSSRSRSRPNNHRRPHQPSLSELDHDIADVPPLMNWQHITEQITIILEEITHLTTEFAQLQHRVKWLEDQHSSSPPSIPRSPQPQAPLVPVPEPMNQGWDNDESSGPRRLSDNLMDFSSLASPPNGPNFTAQSHLPLPPRMSLIPGPATSPQDRLSSLTATVTELTKTVKQGMAQQQQFLAARDNTICNDLIAKFLSWLDHARANNYFVVILGDFNVDEIAHSNYSPNHFKLLRLLSSRFFTDHQAHSTTEGPDPTFYHANGSSRLDYIWSSPGFPAPGLFSHVVACPDLLNRPFTDHKVLTTFFDFSSCLAILAKSRLKQKKEMHTIFSYTSTSTEQWTNFTAEVDDSLGVYLVRQYCSRLDFSSLSLDRMWHALKAAILSAAIDTLPFHKVSNTHRHSYSPELTKLIAINKFLDRFLYRLTTRRSNRPTQIAQMIVALPFHLENLASLLPDYLVPAYSTTPVSAFKSFLRSQKNLVSAFLSTKFAQHLTDSVEYYTALRDEHFSNSLGTFIDSALSVEKCSIVLDRVLVVLDSTPTLLTDPSDIKQAAITHFQTIVSPPLVHYSSIASFPARWHQAYTPLSDVSASLYDPVLAPISLQEWSAVISSMPNNKASGPSKISYEMIKHLS</sequence>
<evidence type="ECO:0000313" key="4">
    <source>
        <dbReference type="Proteomes" id="UP000232688"/>
    </source>
</evidence>
<evidence type="ECO:0000259" key="2">
    <source>
        <dbReference type="Pfam" id="PF03372"/>
    </source>
</evidence>
<dbReference type="InterPro" id="IPR036691">
    <property type="entry name" value="Endo/exonu/phosph_ase_sf"/>
</dbReference>
<dbReference type="Gene3D" id="3.60.10.10">
    <property type="entry name" value="Endonuclease/exonuclease/phosphatase"/>
    <property type="match status" value="1"/>
</dbReference>